<dbReference type="PANTHER" id="PTHR39962:SF1">
    <property type="entry name" value="LPXI FAMILY PROTEIN"/>
    <property type="match status" value="1"/>
</dbReference>
<dbReference type="InterPro" id="IPR043167">
    <property type="entry name" value="LpxI_C_sf"/>
</dbReference>
<feature type="domain" description="LpxI N-terminal" evidence="2">
    <location>
        <begin position="38"/>
        <end position="166"/>
    </location>
</feature>
<gene>
    <name evidence="3" type="primary">lpxI_1</name>
    <name evidence="3" type="ORF">SDC9_14663</name>
</gene>
<dbReference type="PANTHER" id="PTHR39962">
    <property type="entry name" value="BLL4848 PROTEIN"/>
    <property type="match status" value="1"/>
</dbReference>
<dbReference type="AlphaFoldDB" id="A0A644TPQ0"/>
<sequence>MLSVVFAAPAAKRLNKVSDIINTIDGSGCVGGYEMKTIGLLAGIGRLPVEFARAARGMGFNVIAIAVVPGIDPELAAAADKFHVISVGQLEDIINTLKKEQATEVAMIGKVTKELMFAGAVQLDGRIQKLLAGLKDNSDDTIMLAFVHELASEGIGVLDQTALIRTLMPGAGQITKRAPSASEKADMELGFKMAKEIGGLDIGQTVVVKNLAVMAVEAIEGTDVCILRGGELGRGDVVVAKVAKPNQDLRFDVPSVGPDTLRVMIKAGAKGLVIEAGATLLIDKETVVRMADDNDITIIAM</sequence>
<dbReference type="InterPro" id="IPR053174">
    <property type="entry name" value="LpxI"/>
</dbReference>
<comment type="caution">
    <text evidence="3">The sequence shown here is derived from an EMBL/GenBank/DDBJ whole genome shotgun (WGS) entry which is preliminary data.</text>
</comment>
<dbReference type="Pfam" id="PF06230">
    <property type="entry name" value="LpxI_C"/>
    <property type="match status" value="1"/>
</dbReference>
<name>A0A644TPQ0_9ZZZZ</name>
<accession>A0A644TPQ0</accession>
<organism evidence="3">
    <name type="scientific">bioreactor metagenome</name>
    <dbReference type="NCBI Taxonomy" id="1076179"/>
    <lineage>
        <taxon>unclassified sequences</taxon>
        <taxon>metagenomes</taxon>
        <taxon>ecological metagenomes</taxon>
    </lineage>
</organism>
<dbReference type="EMBL" id="VSSQ01000044">
    <property type="protein sequence ID" value="MPL68930.1"/>
    <property type="molecule type" value="Genomic_DNA"/>
</dbReference>
<proteinExistence type="predicted"/>
<dbReference type="Gene3D" id="3.40.140.80">
    <property type="match status" value="1"/>
</dbReference>
<dbReference type="Pfam" id="PF17930">
    <property type="entry name" value="LpxI_N"/>
    <property type="match status" value="1"/>
</dbReference>
<dbReference type="EC" id="3.6.1.54" evidence="3"/>
<reference evidence="3" key="1">
    <citation type="submission" date="2019-08" db="EMBL/GenBank/DDBJ databases">
        <authorList>
            <person name="Kucharzyk K."/>
            <person name="Murdoch R.W."/>
            <person name="Higgins S."/>
            <person name="Loffler F."/>
        </authorList>
    </citation>
    <scope>NUCLEOTIDE SEQUENCE</scope>
</reference>
<dbReference type="InterPro" id="IPR041255">
    <property type="entry name" value="LpxI_N"/>
</dbReference>
<feature type="domain" description="LpxI C-terminal" evidence="1">
    <location>
        <begin position="171"/>
        <end position="299"/>
    </location>
</feature>
<dbReference type="InterPro" id="IPR010415">
    <property type="entry name" value="LpxI_C"/>
</dbReference>
<protein>
    <submittedName>
        <fullName evidence="3">UDP-2,3-diacylglucosamine pyrophosphatase LpxI</fullName>
        <ecNumber evidence="3">3.6.1.54</ecNumber>
    </submittedName>
</protein>
<dbReference type="GO" id="GO:0016787">
    <property type="term" value="F:hydrolase activity"/>
    <property type="evidence" value="ECO:0007669"/>
    <property type="project" value="UniProtKB-KW"/>
</dbReference>
<evidence type="ECO:0000259" key="2">
    <source>
        <dbReference type="Pfam" id="PF17930"/>
    </source>
</evidence>
<dbReference type="Gene3D" id="3.40.50.20">
    <property type="match status" value="1"/>
</dbReference>
<evidence type="ECO:0000313" key="3">
    <source>
        <dbReference type="EMBL" id="MPL68930.1"/>
    </source>
</evidence>
<keyword evidence="3" id="KW-0378">Hydrolase</keyword>
<evidence type="ECO:0000259" key="1">
    <source>
        <dbReference type="Pfam" id="PF06230"/>
    </source>
</evidence>